<dbReference type="Proteomes" id="UP001428817">
    <property type="component" value="Unassembled WGS sequence"/>
</dbReference>
<dbReference type="InterPro" id="IPR036390">
    <property type="entry name" value="WH_DNA-bd_sf"/>
</dbReference>
<evidence type="ECO:0000256" key="2">
    <source>
        <dbReference type="ARBA" id="ARBA00022491"/>
    </source>
</evidence>
<evidence type="ECO:0000256" key="6">
    <source>
        <dbReference type="ARBA" id="ARBA00024937"/>
    </source>
</evidence>
<keyword evidence="5" id="KW-0804">Transcription</keyword>
<dbReference type="InterPro" id="IPR036388">
    <property type="entry name" value="WH-like_DNA-bd_sf"/>
</dbReference>
<evidence type="ECO:0000256" key="5">
    <source>
        <dbReference type="ARBA" id="ARBA00023163"/>
    </source>
</evidence>
<dbReference type="InterPro" id="IPR018356">
    <property type="entry name" value="Tscrpt_reg_HTH_DeoR_CS"/>
</dbReference>
<evidence type="ECO:0000313" key="8">
    <source>
        <dbReference type="EMBL" id="GAA5172102.1"/>
    </source>
</evidence>
<reference evidence="9" key="1">
    <citation type="journal article" date="2019" name="Int. J. Syst. Evol. Microbiol.">
        <title>The Global Catalogue of Microorganisms (GCM) 10K type strain sequencing project: providing services to taxonomists for standard genome sequencing and annotation.</title>
        <authorList>
            <consortium name="The Broad Institute Genomics Platform"/>
            <consortium name="The Broad Institute Genome Sequencing Center for Infectious Disease"/>
            <person name="Wu L."/>
            <person name="Ma J."/>
        </authorList>
    </citation>
    <scope>NUCLEOTIDE SEQUENCE [LARGE SCALE GENOMIC DNA]</scope>
    <source>
        <strain evidence="9">JCM 18303</strain>
    </source>
</reference>
<evidence type="ECO:0000256" key="3">
    <source>
        <dbReference type="ARBA" id="ARBA00023015"/>
    </source>
</evidence>
<dbReference type="RefSeq" id="WP_185065125.1">
    <property type="nucleotide sequence ID" value="NZ_BAABJP010000051.1"/>
</dbReference>
<keyword evidence="9" id="KW-1185">Reference proteome</keyword>
<dbReference type="PROSITE" id="PS51000">
    <property type="entry name" value="HTH_DEOR_2"/>
    <property type="match status" value="1"/>
</dbReference>
<dbReference type="PROSITE" id="PS00894">
    <property type="entry name" value="HTH_DEOR_1"/>
    <property type="match status" value="1"/>
</dbReference>
<comment type="caution">
    <text evidence="8">The sequence shown here is derived from an EMBL/GenBank/DDBJ whole genome shotgun (WGS) entry which is preliminary data.</text>
</comment>
<name>A0ABP9R6R1_9PSEU</name>
<comment type="function">
    <text evidence="6">Repressor of the lactose catabolism operon. Galactose-6-phosphate is the inducer.</text>
</comment>
<dbReference type="PANTHER" id="PTHR30363:SF4">
    <property type="entry name" value="GLYCEROL-3-PHOSPHATE REGULON REPRESSOR"/>
    <property type="match status" value="1"/>
</dbReference>
<dbReference type="EMBL" id="BAABJP010000051">
    <property type="protein sequence ID" value="GAA5172102.1"/>
    <property type="molecule type" value="Genomic_DNA"/>
</dbReference>
<keyword evidence="3" id="KW-0805">Transcription regulation</keyword>
<proteinExistence type="predicted"/>
<evidence type="ECO:0000256" key="4">
    <source>
        <dbReference type="ARBA" id="ARBA00023125"/>
    </source>
</evidence>
<organism evidence="8 9">
    <name type="scientific">Pseudonocardia eucalypti</name>
    <dbReference type="NCBI Taxonomy" id="648755"/>
    <lineage>
        <taxon>Bacteria</taxon>
        <taxon>Bacillati</taxon>
        <taxon>Actinomycetota</taxon>
        <taxon>Actinomycetes</taxon>
        <taxon>Pseudonocardiales</taxon>
        <taxon>Pseudonocardiaceae</taxon>
        <taxon>Pseudonocardia</taxon>
    </lineage>
</organism>
<dbReference type="InterPro" id="IPR014036">
    <property type="entry name" value="DeoR-like_C"/>
</dbReference>
<dbReference type="Pfam" id="PF08220">
    <property type="entry name" value="HTH_DeoR"/>
    <property type="match status" value="1"/>
</dbReference>
<dbReference type="Gene3D" id="1.10.10.10">
    <property type="entry name" value="Winged helix-like DNA-binding domain superfamily/Winged helix DNA-binding domain"/>
    <property type="match status" value="1"/>
</dbReference>
<feature type="domain" description="HTH deoR-type" evidence="7">
    <location>
        <begin position="14"/>
        <end position="69"/>
    </location>
</feature>
<dbReference type="SMART" id="SM00420">
    <property type="entry name" value="HTH_DEOR"/>
    <property type="match status" value="1"/>
</dbReference>
<dbReference type="InterPro" id="IPR050313">
    <property type="entry name" value="Carb_Metab_HTH_regulators"/>
</dbReference>
<protein>
    <recommendedName>
        <fullName evidence="1">Lactose phosphotransferase system repressor</fullName>
    </recommendedName>
</protein>
<keyword evidence="4 8" id="KW-0238">DNA-binding</keyword>
<dbReference type="SMART" id="SM01134">
    <property type="entry name" value="DeoRC"/>
    <property type="match status" value="1"/>
</dbReference>
<accession>A0ABP9R6R1</accession>
<dbReference type="SUPFAM" id="SSF46785">
    <property type="entry name" value="Winged helix' DNA-binding domain"/>
    <property type="match status" value="1"/>
</dbReference>
<gene>
    <name evidence="8" type="ORF">GCM10023321_71520</name>
</gene>
<keyword evidence="2" id="KW-0678">Repressor</keyword>
<sequence>MIAGSADRPRGTAAEARRERIRARLAAEGFVRAEQLAEDFAVSLMTVHRDLDALRDQGWLRKVRGGAAVEPPARDGAAELVEAALGEIEPGESVLLDAGGLNLPLAERLPERGPLTAVTNHLAAARALAGAPGIDLHVIGGAYSAAHDALLGSQAEAAVAGLRVDVLISTATSVAGGQLYEPDQAVVPLRRTLAGVARRRVLLVATGAFEERGLYRVLPVAEFSLVIVDGAADEVDVDALRGAGVTVRHLAGV</sequence>
<dbReference type="Pfam" id="PF00455">
    <property type="entry name" value="DeoRC"/>
    <property type="match status" value="1"/>
</dbReference>
<dbReference type="InterPro" id="IPR001034">
    <property type="entry name" value="DeoR_HTH"/>
</dbReference>
<evidence type="ECO:0000256" key="1">
    <source>
        <dbReference type="ARBA" id="ARBA00021390"/>
    </source>
</evidence>
<evidence type="ECO:0000259" key="7">
    <source>
        <dbReference type="PROSITE" id="PS51000"/>
    </source>
</evidence>
<dbReference type="PANTHER" id="PTHR30363">
    <property type="entry name" value="HTH-TYPE TRANSCRIPTIONAL REGULATOR SRLR-RELATED"/>
    <property type="match status" value="1"/>
</dbReference>
<dbReference type="InterPro" id="IPR037171">
    <property type="entry name" value="NagB/RpiA_transferase-like"/>
</dbReference>
<dbReference type="GO" id="GO:0003677">
    <property type="term" value="F:DNA binding"/>
    <property type="evidence" value="ECO:0007669"/>
    <property type="project" value="UniProtKB-KW"/>
</dbReference>
<dbReference type="SUPFAM" id="SSF100950">
    <property type="entry name" value="NagB/RpiA/CoA transferase-like"/>
    <property type="match status" value="1"/>
</dbReference>
<dbReference type="PRINTS" id="PR00037">
    <property type="entry name" value="HTHLACR"/>
</dbReference>
<evidence type="ECO:0000313" key="9">
    <source>
        <dbReference type="Proteomes" id="UP001428817"/>
    </source>
</evidence>